<dbReference type="RefSeq" id="XP_013904072.1">
    <property type="nucleotide sequence ID" value="XM_014048618.1"/>
</dbReference>
<feature type="transmembrane region" description="Helical" evidence="6">
    <location>
        <begin position="109"/>
        <end position="133"/>
    </location>
</feature>
<dbReference type="EMBL" id="KK100564">
    <property type="protein sequence ID" value="KIZ05053.1"/>
    <property type="molecule type" value="Genomic_DNA"/>
</dbReference>
<evidence type="ECO:0000259" key="7">
    <source>
        <dbReference type="Pfam" id="PF01794"/>
    </source>
</evidence>
<dbReference type="Gene3D" id="3.40.50.80">
    <property type="entry name" value="Nucleotide-binding domain of ferredoxin-NADP reductase (FNR) module"/>
    <property type="match status" value="2"/>
</dbReference>
<evidence type="ECO:0000256" key="5">
    <source>
        <dbReference type="ARBA" id="ARBA00023136"/>
    </source>
</evidence>
<evidence type="ECO:0000259" key="8">
    <source>
        <dbReference type="Pfam" id="PF08022"/>
    </source>
</evidence>
<dbReference type="GO" id="GO:0005886">
    <property type="term" value="C:plasma membrane"/>
    <property type="evidence" value="ECO:0007669"/>
    <property type="project" value="TreeGrafter"/>
</dbReference>
<evidence type="ECO:0000256" key="6">
    <source>
        <dbReference type="SAM" id="Phobius"/>
    </source>
</evidence>
<feature type="transmembrane region" description="Helical" evidence="6">
    <location>
        <begin position="50"/>
        <end position="73"/>
    </location>
</feature>
<keyword evidence="3 6" id="KW-1133">Transmembrane helix</keyword>
<dbReference type="SUPFAM" id="SSF52343">
    <property type="entry name" value="Ferredoxin reductase-like, C-terminal NADP-linked domain"/>
    <property type="match status" value="1"/>
</dbReference>
<feature type="transmembrane region" description="Helical" evidence="6">
    <location>
        <begin position="559"/>
        <end position="585"/>
    </location>
</feature>
<gene>
    <name evidence="9" type="ORF">MNEG_2902</name>
</gene>
<dbReference type="PANTHER" id="PTHR11972">
    <property type="entry name" value="NADPH OXIDASE"/>
    <property type="match status" value="1"/>
</dbReference>
<evidence type="ECO:0000313" key="10">
    <source>
        <dbReference type="Proteomes" id="UP000054498"/>
    </source>
</evidence>
<feature type="transmembrane region" description="Helical" evidence="6">
    <location>
        <begin position="271"/>
        <end position="288"/>
    </location>
</feature>
<proteinExistence type="predicted"/>
<feature type="transmembrane region" description="Helical" evidence="6">
    <location>
        <begin position="153"/>
        <end position="172"/>
    </location>
</feature>
<dbReference type="STRING" id="145388.A0A0D2K3K7"/>
<accession>A0A0D2K3K7</accession>
<feature type="transmembrane region" description="Helical" evidence="6">
    <location>
        <begin position="240"/>
        <end position="264"/>
    </location>
</feature>
<comment type="subcellular location">
    <subcellularLocation>
        <location evidence="1">Membrane</location>
        <topology evidence="1">Multi-pass membrane protein</topology>
    </subcellularLocation>
</comment>
<dbReference type="GO" id="GO:0016491">
    <property type="term" value="F:oxidoreductase activity"/>
    <property type="evidence" value="ECO:0007669"/>
    <property type="project" value="UniProtKB-KW"/>
</dbReference>
<dbReference type="InterPro" id="IPR039261">
    <property type="entry name" value="FNR_nucleotide-bd"/>
</dbReference>
<dbReference type="SFLD" id="SFLDG01168">
    <property type="entry name" value="Ferric_reductase_subgroup_(FRE"/>
    <property type="match status" value="1"/>
</dbReference>
<evidence type="ECO:0000256" key="1">
    <source>
        <dbReference type="ARBA" id="ARBA00004141"/>
    </source>
</evidence>
<feature type="domain" description="Ferric oxidoreductase" evidence="7">
    <location>
        <begin position="165"/>
        <end position="286"/>
    </location>
</feature>
<evidence type="ECO:0000256" key="4">
    <source>
        <dbReference type="ARBA" id="ARBA00023002"/>
    </source>
</evidence>
<dbReference type="PANTHER" id="PTHR11972:SF69">
    <property type="entry name" value="FERRIC REDUCTION OXIDASE 6-RELATED"/>
    <property type="match status" value="1"/>
</dbReference>
<dbReference type="AlphaFoldDB" id="A0A0D2K3K7"/>
<dbReference type="GeneID" id="25735780"/>
<dbReference type="Proteomes" id="UP000054498">
    <property type="component" value="Unassembled WGS sequence"/>
</dbReference>
<dbReference type="InterPro" id="IPR050369">
    <property type="entry name" value="RBOH/FRE"/>
</dbReference>
<dbReference type="OrthoDB" id="167398at2759"/>
<dbReference type="Pfam" id="PF01794">
    <property type="entry name" value="Ferric_reduct"/>
    <property type="match status" value="1"/>
</dbReference>
<dbReference type="InterPro" id="IPR013112">
    <property type="entry name" value="FAD-bd_8"/>
</dbReference>
<reference evidence="9 10" key="1">
    <citation type="journal article" date="2013" name="BMC Genomics">
        <title>Reconstruction of the lipid metabolism for the microalga Monoraphidium neglectum from its genome sequence reveals characteristics suitable for biofuel production.</title>
        <authorList>
            <person name="Bogen C."/>
            <person name="Al-Dilaimi A."/>
            <person name="Albersmeier A."/>
            <person name="Wichmann J."/>
            <person name="Grundmann M."/>
            <person name="Rupp O."/>
            <person name="Lauersen K.J."/>
            <person name="Blifernez-Klassen O."/>
            <person name="Kalinowski J."/>
            <person name="Goesmann A."/>
            <person name="Mussgnug J.H."/>
            <person name="Kruse O."/>
        </authorList>
    </citation>
    <scope>NUCLEOTIDE SEQUENCE [LARGE SCALE GENOMIC DNA]</scope>
    <source>
        <strain evidence="9 10">SAG 48.87</strain>
    </source>
</reference>
<name>A0A0D2K3K7_9CHLO</name>
<dbReference type="Pfam" id="PF08022">
    <property type="entry name" value="FAD_binding_8"/>
    <property type="match status" value="1"/>
</dbReference>
<evidence type="ECO:0000313" key="9">
    <source>
        <dbReference type="EMBL" id="KIZ05053.1"/>
    </source>
</evidence>
<sequence length="810" mass="84274">MLDSAEVCGRTATWLLGLGLAVASITPLCFSVPVPANNPFGNLCLKRDELAWLVFDTALVLLVTALALAAAWWRNLRRPASPGPPPAPPAAPKALPRPLARRSYTPSDLALLAVWSAWNVAALAAPLAFFDVAKPYWLEDAPPGSPPPSQAALWTYAVGAVAAWPAMGNFFLATVTGVRASPLFDLLGVRAEDARWVHKLTSRAAVAWVAVHGVLCQAPMLSVSYYLFMWQNWTFSTPAGFWNLSGNLSLLVGAVIVATSMAAVRHRAYEAFRAVHYTLWLVVFFAYWHYTVSWWYFVPGLVLYAADLVQRWLLLAYPVNATVQVAAGGNAKSGGDRYLVLYADLAKPCVAGSTVYLCAPTISRLEWHAMTIASTSQGGKRACLVIKACGGWSDALYALADAADAPGGAAELPLLIEGPYPSRAAARAVRAAAGGASVVLVGGGSGVTPFTAVLEEALAAAGAAGESHDGAAAKQQGGLMHRLRLVWVLRSLEVVASVQPLLHRAAAAGAAIDIHITQGASDPEHAALPSKAPPPALPIPLASPRRAARGSMLPHLIEALLIVAAVLGAAAGYVAGGALACNYHLEPSDPRWGPLEASYNASVLAASGGAWPKGQPALADTAPSVCRLAGRADVIGDYCQVDYTTQAKWPSGVQPTACQPIGLCFILPGTLNIILAVAGMLLTPAAAALLVRSWRLRRGADGSRAGAAERLPAGRGPSPGGRITIHDEADYASKVTSAAVIDAAASAGAGIRFHAGRPDLHALVADAAACEGGAHVFVCGPRALTQGVAEAACAPTGGRRVHVHPISWEV</sequence>
<keyword evidence="5 6" id="KW-0472">Membrane</keyword>
<evidence type="ECO:0008006" key="11">
    <source>
        <dbReference type="Google" id="ProtNLM"/>
    </source>
</evidence>
<keyword evidence="4" id="KW-0560">Oxidoreductase</keyword>
<dbReference type="KEGG" id="mng:MNEG_2902"/>
<evidence type="ECO:0000256" key="2">
    <source>
        <dbReference type="ARBA" id="ARBA00022692"/>
    </source>
</evidence>
<protein>
    <recommendedName>
        <fullName evidence="11">FAD-binding FR-type domain-containing protein</fullName>
    </recommendedName>
</protein>
<keyword evidence="10" id="KW-1185">Reference proteome</keyword>
<feature type="transmembrane region" description="Helical" evidence="6">
    <location>
        <begin position="205"/>
        <end position="228"/>
    </location>
</feature>
<evidence type="ECO:0000256" key="3">
    <source>
        <dbReference type="ARBA" id="ARBA00022989"/>
    </source>
</evidence>
<dbReference type="SFLD" id="SFLDS00052">
    <property type="entry name" value="Ferric_Reductase_Domain"/>
    <property type="match status" value="1"/>
</dbReference>
<organism evidence="9 10">
    <name type="scientific">Monoraphidium neglectum</name>
    <dbReference type="NCBI Taxonomy" id="145388"/>
    <lineage>
        <taxon>Eukaryota</taxon>
        <taxon>Viridiplantae</taxon>
        <taxon>Chlorophyta</taxon>
        <taxon>core chlorophytes</taxon>
        <taxon>Chlorophyceae</taxon>
        <taxon>CS clade</taxon>
        <taxon>Sphaeropleales</taxon>
        <taxon>Selenastraceae</taxon>
        <taxon>Monoraphidium</taxon>
    </lineage>
</organism>
<feature type="transmembrane region" description="Helical" evidence="6">
    <location>
        <begin position="673"/>
        <end position="691"/>
    </location>
</feature>
<feature type="domain" description="FAD-binding 8" evidence="8">
    <location>
        <begin position="350"/>
        <end position="421"/>
    </location>
</feature>
<feature type="transmembrane region" description="Helical" evidence="6">
    <location>
        <begin position="12"/>
        <end position="30"/>
    </location>
</feature>
<keyword evidence="2 6" id="KW-0812">Transmembrane</keyword>
<dbReference type="InterPro" id="IPR013130">
    <property type="entry name" value="Fe3_Rdtase_TM_dom"/>
</dbReference>